<gene>
    <name evidence="1" type="ORF">EZJ19_09850</name>
</gene>
<proteinExistence type="predicted"/>
<keyword evidence="2" id="KW-1185">Reference proteome</keyword>
<protein>
    <submittedName>
        <fullName evidence="1">Uncharacterized protein</fullName>
    </submittedName>
</protein>
<dbReference type="InterPro" id="IPR027396">
    <property type="entry name" value="DsrEFH-like"/>
</dbReference>
<dbReference type="Gene3D" id="3.40.1260.10">
    <property type="entry name" value="DsrEFH-like"/>
    <property type="match status" value="1"/>
</dbReference>
<dbReference type="Proteomes" id="UP000295443">
    <property type="component" value="Unassembled WGS sequence"/>
</dbReference>
<evidence type="ECO:0000313" key="2">
    <source>
        <dbReference type="Proteomes" id="UP000295443"/>
    </source>
</evidence>
<dbReference type="PANTHER" id="PTHR37691">
    <property type="entry name" value="BLR3518 PROTEIN"/>
    <property type="match status" value="1"/>
</dbReference>
<dbReference type="SUPFAM" id="SSF75169">
    <property type="entry name" value="DsrEFH-like"/>
    <property type="match status" value="1"/>
</dbReference>
<comment type="caution">
    <text evidence="1">The sequence shown here is derived from an EMBL/GenBank/DDBJ whole genome shotgun (WGS) entry which is preliminary data.</text>
</comment>
<dbReference type="OrthoDB" id="8557943at2"/>
<dbReference type="AlphaFoldDB" id="A0A4R1BA68"/>
<sequence>MKDTPSVEFLNAFVDGELAAGERQDALARLGVDPDFKAAVCELRVMKELVRGAYAEPPAGRRGLALRCPPAWRQALVAGLLLLVGLSAGWFARGLTLSVSPGPAPLAGLPAGYQAVALTDRVDADHVVLHLDSGDPTRLAAVLDLAERLLDQRAGRGRIEIVANSHGLDLLRRDLTPYRARIAELAERHANLSFLACGQTLARLRQAGVDVVLVPEAGVASSAVNEIITRMSQGWVYVKV</sequence>
<accession>A0A4R1BA68</accession>
<organism evidence="1 2">
    <name type="scientific">Parasulfuritortus cantonensis</name>
    <dbReference type="NCBI Taxonomy" id="2528202"/>
    <lineage>
        <taxon>Bacteria</taxon>
        <taxon>Pseudomonadati</taxon>
        <taxon>Pseudomonadota</taxon>
        <taxon>Betaproteobacteria</taxon>
        <taxon>Nitrosomonadales</taxon>
        <taxon>Thiobacillaceae</taxon>
        <taxon>Parasulfuritortus</taxon>
    </lineage>
</organism>
<dbReference type="EMBL" id="SJZB01000036">
    <property type="protein sequence ID" value="TCJ13830.1"/>
    <property type="molecule type" value="Genomic_DNA"/>
</dbReference>
<evidence type="ECO:0000313" key="1">
    <source>
        <dbReference type="EMBL" id="TCJ13830.1"/>
    </source>
</evidence>
<dbReference type="RefSeq" id="WP_131447096.1">
    <property type="nucleotide sequence ID" value="NZ_SJZB01000036.1"/>
</dbReference>
<dbReference type="PANTHER" id="PTHR37691:SF1">
    <property type="entry name" value="BLR3518 PROTEIN"/>
    <property type="match status" value="1"/>
</dbReference>
<reference evidence="1 2" key="1">
    <citation type="submission" date="2019-03" db="EMBL/GenBank/DDBJ databases">
        <title>Genome sequence of Thiobacillaceae bacterium LSR1, a sulfur-oxidizing bacterium isolated from freshwater sediment.</title>
        <authorList>
            <person name="Li S."/>
        </authorList>
    </citation>
    <scope>NUCLEOTIDE SEQUENCE [LARGE SCALE GENOMIC DNA]</scope>
    <source>
        <strain evidence="1 2">LSR1</strain>
    </source>
</reference>
<name>A0A4R1BA68_9PROT</name>